<sequence length="698" mass="78378">MSSRNISINDTEFERGRANQNDSSSSRESSPAVKRKRQLTPPSDDESDVLPATAPDDDTPPPERPIVREGVAFSWDPSKSIAPVTTKINTYQPTLQPQSTQTTDIYLPGQNPLGKKVKKKRERRVTAYSSQTTRFRLEAYDPGLKLVTDVSQPPLQHGQGPYNSLYRANKTANATERASGSSNASTRQSTPRTTNKRSRVTGPSTTTTNVSPDFLQSNILTLPGSVYYPLEHSGQTQTFQTNNLNNNLNYYQHDLGEGRAVTSTENQIQEPPTFPEHNEPGTSNLPSTTLPRNHYSEQSEIGSSSPAKRPGFNNRMITILIHDIRSGRTDRQLAEVTIPVKMADDPQDGFWADAKDISEKLQSSPSRIDGPARVYTLRGKYRQIFLRVSSENHDNYNSANIGISPDRTLDVVVEKPPQPGHYPSSPKIPTELLPPSPEEDDTSLSDVSSGVDDPSNRLVPVQKSKKWGVQKRQPSHSPSIDSSDEEVETRGEKRGNTMMVRKKPRKRSREVTSISVLDRLPSFKKRNNPIGVRTLTQMSFDQTRGYDSPTSDADPSTLHDMIVRAVEIIIQKQPQWSYLASWRMSSLPNMLKAYEFIQHMMDELVGEIAPFRSKTHEIRKSHVLTALRVEPKLGSDCTETLKLLGLYGEKGIRCQDSRVVEMINRQEPQKPNVKPHKQLLRLLRSINTEWEKEHGEDS</sequence>
<protein>
    <submittedName>
        <fullName evidence="2">Uncharacterized protein</fullName>
    </submittedName>
</protein>
<reference evidence="2 3" key="1">
    <citation type="submission" date="2014-02" db="EMBL/GenBank/DDBJ databases">
        <title>Transposable element dynamics among asymbiotic and ectomycorrhizal Amanita fungi.</title>
        <authorList>
            <consortium name="DOE Joint Genome Institute"/>
            <person name="Hess J."/>
            <person name="Skrede I."/>
            <person name="Wolfe B."/>
            <person name="LaButti K."/>
            <person name="Ohm R.A."/>
            <person name="Grigoriev I.V."/>
            <person name="Pringle A."/>
        </authorList>
    </citation>
    <scope>NUCLEOTIDE SEQUENCE [LARGE SCALE GENOMIC DNA]</scope>
    <source>
        <strain evidence="2 3">SKay4041</strain>
    </source>
</reference>
<feature type="region of interest" description="Disordered" evidence="1">
    <location>
        <begin position="265"/>
        <end position="310"/>
    </location>
</feature>
<feature type="compositionally biased region" description="Low complexity" evidence="1">
    <location>
        <begin position="92"/>
        <end position="103"/>
    </location>
</feature>
<feature type="region of interest" description="Disordered" evidence="1">
    <location>
        <begin position="411"/>
        <end position="510"/>
    </location>
</feature>
<accession>A0A2A9NTD7</accession>
<evidence type="ECO:0000313" key="2">
    <source>
        <dbReference type="EMBL" id="PFH50923.1"/>
    </source>
</evidence>
<feature type="compositionally biased region" description="Polar residues" evidence="1">
    <location>
        <begin position="1"/>
        <end position="10"/>
    </location>
</feature>
<keyword evidence="3" id="KW-1185">Reference proteome</keyword>
<dbReference type="STRING" id="703135.A0A2A9NTD7"/>
<feature type="region of interest" description="Disordered" evidence="1">
    <location>
        <begin position="171"/>
        <end position="212"/>
    </location>
</feature>
<dbReference type="OrthoDB" id="3215534at2759"/>
<organism evidence="2 3">
    <name type="scientific">Amanita thiersii Skay4041</name>
    <dbReference type="NCBI Taxonomy" id="703135"/>
    <lineage>
        <taxon>Eukaryota</taxon>
        <taxon>Fungi</taxon>
        <taxon>Dikarya</taxon>
        <taxon>Basidiomycota</taxon>
        <taxon>Agaricomycotina</taxon>
        <taxon>Agaricomycetes</taxon>
        <taxon>Agaricomycetidae</taxon>
        <taxon>Agaricales</taxon>
        <taxon>Pluteineae</taxon>
        <taxon>Amanitaceae</taxon>
        <taxon>Amanita</taxon>
    </lineage>
</organism>
<evidence type="ECO:0000313" key="3">
    <source>
        <dbReference type="Proteomes" id="UP000242287"/>
    </source>
</evidence>
<gene>
    <name evidence="2" type="ORF">AMATHDRAFT_3549</name>
</gene>
<dbReference type="Proteomes" id="UP000242287">
    <property type="component" value="Unassembled WGS sequence"/>
</dbReference>
<feature type="compositionally biased region" description="Polar residues" evidence="1">
    <location>
        <begin position="171"/>
        <end position="193"/>
    </location>
</feature>
<feature type="region of interest" description="Disordered" evidence="1">
    <location>
        <begin position="1"/>
        <end position="72"/>
    </location>
</feature>
<name>A0A2A9NTD7_9AGAR</name>
<feature type="region of interest" description="Disordered" evidence="1">
    <location>
        <begin position="92"/>
        <end position="115"/>
    </location>
</feature>
<feature type="compositionally biased region" description="Polar residues" evidence="1">
    <location>
        <begin position="280"/>
        <end position="306"/>
    </location>
</feature>
<feature type="compositionally biased region" description="Polar residues" evidence="1">
    <location>
        <begin position="201"/>
        <end position="212"/>
    </location>
</feature>
<evidence type="ECO:0000256" key="1">
    <source>
        <dbReference type="SAM" id="MobiDB-lite"/>
    </source>
</evidence>
<proteinExistence type="predicted"/>
<dbReference type="EMBL" id="KZ301995">
    <property type="protein sequence ID" value="PFH50923.1"/>
    <property type="molecule type" value="Genomic_DNA"/>
</dbReference>
<dbReference type="AlphaFoldDB" id="A0A2A9NTD7"/>